<evidence type="ECO:0000313" key="1">
    <source>
        <dbReference type="EMBL" id="KIS24302.1"/>
    </source>
</evidence>
<dbReference type="Proteomes" id="UP000032250">
    <property type="component" value="Unassembled WGS sequence"/>
</dbReference>
<dbReference type="OrthoDB" id="3651437at2"/>
<organism evidence="1 2">
    <name type="scientific">Clostridium botulinum B2 450</name>
    <dbReference type="NCBI Taxonomy" id="1379739"/>
    <lineage>
        <taxon>Bacteria</taxon>
        <taxon>Bacillati</taxon>
        <taxon>Bacillota</taxon>
        <taxon>Clostridia</taxon>
        <taxon>Eubacteriales</taxon>
        <taxon>Clostridiaceae</taxon>
        <taxon>Clostridium</taxon>
    </lineage>
</organism>
<evidence type="ECO:0000313" key="2">
    <source>
        <dbReference type="Proteomes" id="UP000032250"/>
    </source>
</evidence>
<dbReference type="InterPro" id="IPR015417">
    <property type="entry name" value="Gly_reductase_pB_sua/b"/>
</dbReference>
<dbReference type="RefSeq" id="WP_042384680.1">
    <property type="nucleotide sequence ID" value="NZ_JXSU01000007.1"/>
</dbReference>
<dbReference type="GO" id="GO:0050485">
    <property type="term" value="F:oxidoreductase activity, acting on X-H and Y-H to form an X-Y bond, with a disulfide as acceptor"/>
    <property type="evidence" value="ECO:0007669"/>
    <property type="project" value="InterPro"/>
</dbReference>
<dbReference type="HOGENOM" id="CLU_1081155_0_0_9"/>
<dbReference type="AlphaFoldDB" id="A0A0D1BWT2"/>
<dbReference type="PATRIC" id="fig|1379739.3.peg.2824"/>
<proteinExistence type="predicted"/>
<comment type="caution">
    <text evidence="1">The sequence shown here is derived from an EMBL/GenBank/DDBJ whole genome shotgun (WGS) entry which is preliminary data.</text>
</comment>
<dbReference type="NCBIfam" id="TIGR04482">
    <property type="entry name" value="D_pro_red_PrdD"/>
    <property type="match status" value="1"/>
</dbReference>
<gene>
    <name evidence="1" type="ORF">N495_12210</name>
</gene>
<accession>A0A0D1BWT2</accession>
<dbReference type="InterPro" id="IPR031000">
    <property type="entry name" value="D_pro_red_PrdD"/>
</dbReference>
<sequence length="258" mass="28912">MEQEIILRRLVIKAFHITKVELSDRTYIEDKVLYIRKDILDGILQHEDMEGQELIEKIDLNIINPKERHKFVNSIMDFSPVATKVLGALGEGITHVLTGVQVMLTGAEECGIQVAEFGSSEGILDEQVVFGRRGTPAEDDIIVHINVTLKNGQATNRPGPMAAHRVCDIIIQEIRNYLKKINGRYCDEKHEYFDKIRPGKKKVVIVKQVAGQGCMYDTGLFAKEPGGHIGCKSIIDMGNMPVVVSPNEYRDGILRAMN</sequence>
<name>A0A0D1BWT2_CLOBO</name>
<protein>
    <submittedName>
        <fullName evidence="1">Proline reductase</fullName>
    </submittedName>
</protein>
<reference evidence="1 2" key="1">
    <citation type="submission" date="2014-06" db="EMBL/GenBank/DDBJ databases">
        <title>Genome characterization of distinct group I Clostridium botulinum lineages.</title>
        <authorList>
            <person name="Giordani F."/>
            <person name="Anselmo A."/>
            <person name="Fillo S."/>
            <person name="Palozzi A.M."/>
            <person name="Fortunato A."/>
            <person name="Gentile B."/>
            <person name="Ciammaruconi A."/>
            <person name="Anniballi F."/>
            <person name="De Medici D."/>
            <person name="Lista F."/>
        </authorList>
    </citation>
    <scope>NUCLEOTIDE SEQUENCE [LARGE SCALE GENOMIC DNA]</scope>
    <source>
        <strain evidence="1 2">B2 450</strain>
    </source>
</reference>
<dbReference type="Pfam" id="PF09338">
    <property type="entry name" value="Gly_reductase"/>
    <property type="match status" value="1"/>
</dbReference>
<dbReference type="EMBL" id="JXSU01000007">
    <property type="protein sequence ID" value="KIS24302.1"/>
    <property type="molecule type" value="Genomic_DNA"/>
</dbReference>